<comment type="caution">
    <text evidence="3">The sequence shown here is derived from an EMBL/GenBank/DDBJ whole genome shotgun (WGS) entry which is preliminary data.</text>
</comment>
<evidence type="ECO:0000256" key="1">
    <source>
        <dbReference type="ARBA" id="ARBA00023002"/>
    </source>
</evidence>
<protein>
    <submittedName>
        <fullName evidence="3">Indolepyruvate oxidoreductase subunit beta</fullName>
    </submittedName>
</protein>
<dbReference type="PANTHER" id="PTHR43854">
    <property type="entry name" value="INDOLEPYRUVATE OXIDOREDUCTASE SUBUNIT IORB"/>
    <property type="match status" value="1"/>
</dbReference>
<dbReference type="InterPro" id="IPR019752">
    <property type="entry name" value="Pyrv/ketoisovalerate_OxRed_cat"/>
</dbReference>
<keyword evidence="1" id="KW-0560">Oxidoreductase</keyword>
<dbReference type="NCBIfam" id="NF005325">
    <property type="entry name" value="PRK06853.1-5"/>
    <property type="match status" value="1"/>
</dbReference>
<dbReference type="NCBIfam" id="NF005322">
    <property type="entry name" value="PRK06853.1-2"/>
    <property type="match status" value="1"/>
</dbReference>
<dbReference type="EMBL" id="DTGD01000068">
    <property type="protein sequence ID" value="HGB35607.1"/>
    <property type="molecule type" value="Genomic_DNA"/>
</dbReference>
<accession>A0A7V3NTX6</accession>
<dbReference type="AlphaFoldDB" id="A0A7V3NTX6"/>
<dbReference type="PANTHER" id="PTHR43854:SF1">
    <property type="entry name" value="INDOLEPYRUVATE OXIDOREDUCTASE SUBUNIT IORB"/>
    <property type="match status" value="1"/>
</dbReference>
<organism evidence="3">
    <name type="scientific">candidate division WOR-3 bacterium</name>
    <dbReference type="NCBI Taxonomy" id="2052148"/>
    <lineage>
        <taxon>Bacteria</taxon>
        <taxon>Bacteria division WOR-3</taxon>
    </lineage>
</organism>
<gene>
    <name evidence="3" type="ORF">ENV38_01705</name>
</gene>
<dbReference type="InterPro" id="IPR002869">
    <property type="entry name" value="Pyrv_flavodox_OxRed_cen"/>
</dbReference>
<name>A0A7V3NTX6_UNCW3</name>
<proteinExistence type="predicted"/>
<keyword evidence="3" id="KW-0670">Pyruvate</keyword>
<dbReference type="Gene3D" id="3.40.920.10">
    <property type="entry name" value="Pyruvate-ferredoxin oxidoreductase, PFOR, domain III"/>
    <property type="match status" value="1"/>
</dbReference>
<evidence type="ECO:0000313" key="3">
    <source>
        <dbReference type="EMBL" id="HGB35607.1"/>
    </source>
</evidence>
<dbReference type="InterPro" id="IPR052198">
    <property type="entry name" value="IorB_Oxidoreductase"/>
</dbReference>
<feature type="domain" description="Pyruvate/ketoisovalerate oxidoreductase catalytic" evidence="2">
    <location>
        <begin position="13"/>
        <end position="190"/>
    </location>
</feature>
<dbReference type="Pfam" id="PF01558">
    <property type="entry name" value="POR"/>
    <property type="match status" value="1"/>
</dbReference>
<reference evidence="3" key="1">
    <citation type="journal article" date="2020" name="mSystems">
        <title>Genome- and Community-Level Interaction Insights into Carbon Utilization and Element Cycling Functions of Hydrothermarchaeota in Hydrothermal Sediment.</title>
        <authorList>
            <person name="Zhou Z."/>
            <person name="Liu Y."/>
            <person name="Xu W."/>
            <person name="Pan J."/>
            <person name="Luo Z.H."/>
            <person name="Li M."/>
        </authorList>
    </citation>
    <scope>NUCLEOTIDE SEQUENCE [LARGE SCALE GENOMIC DNA]</scope>
    <source>
        <strain evidence="3">SpSt-754</strain>
    </source>
</reference>
<evidence type="ECO:0000259" key="2">
    <source>
        <dbReference type="Pfam" id="PF01558"/>
    </source>
</evidence>
<dbReference type="GO" id="GO:0016903">
    <property type="term" value="F:oxidoreductase activity, acting on the aldehyde or oxo group of donors"/>
    <property type="evidence" value="ECO:0007669"/>
    <property type="project" value="InterPro"/>
</dbReference>
<sequence length="196" mass="21635">MDRIFNIIIAGVGGQGILTASEILAKVAMEVGLDAKKSEVHGMSQRGGSVVSHVRFGKKVYSPLVEKGACDIILSFEKSEALRWVHYLKNEGGKVVINDLEIIPTTVSLKLDTYPTNIEEQIRDKAKAEVILVPATDLARQAGDARTANTVLLGVISNFLPFEDKVWEKVISDNVKKETVEVNLKAFYLGKNYYKK</sequence>
<dbReference type="SUPFAM" id="SSF53323">
    <property type="entry name" value="Pyruvate-ferredoxin oxidoreductase, PFOR, domain III"/>
    <property type="match status" value="1"/>
</dbReference>